<dbReference type="PANTHER" id="PTHR11008">
    <property type="entry name" value="PROTEIN TAKEOUT-LIKE PROTEIN"/>
    <property type="match status" value="1"/>
</dbReference>
<keyword evidence="3" id="KW-1185">Reference proteome</keyword>
<keyword evidence="1" id="KW-0732">Signal</keyword>
<dbReference type="InParanoid" id="E9HE02"/>
<evidence type="ECO:0000313" key="3">
    <source>
        <dbReference type="Proteomes" id="UP000000305"/>
    </source>
</evidence>
<protein>
    <submittedName>
        <fullName evidence="2">Uncharacterized protein</fullName>
    </submittedName>
</protein>
<dbReference type="PANTHER" id="PTHR11008:SF9">
    <property type="entry name" value="PROTEIN TAKEOUT-LIKE PROTEIN"/>
    <property type="match status" value="1"/>
</dbReference>
<organism evidence="2 3">
    <name type="scientific">Daphnia pulex</name>
    <name type="common">Water flea</name>
    <dbReference type="NCBI Taxonomy" id="6669"/>
    <lineage>
        <taxon>Eukaryota</taxon>
        <taxon>Metazoa</taxon>
        <taxon>Ecdysozoa</taxon>
        <taxon>Arthropoda</taxon>
        <taxon>Crustacea</taxon>
        <taxon>Branchiopoda</taxon>
        <taxon>Diplostraca</taxon>
        <taxon>Cladocera</taxon>
        <taxon>Anomopoda</taxon>
        <taxon>Daphniidae</taxon>
        <taxon>Daphnia</taxon>
    </lineage>
</organism>
<gene>
    <name evidence="2" type="ORF">DAPPUDRAFT_113071</name>
</gene>
<proteinExistence type="predicted"/>
<dbReference type="Proteomes" id="UP000000305">
    <property type="component" value="Unassembled WGS sequence"/>
</dbReference>
<name>E9HE02_DAPPU</name>
<sequence>MNVKLITVFLLIGILGWIGRTNGAAPMTRIQMSKSSLGEYLEQCWNDFVDLMDNGIPGLNIPTFDPWFSNDSFPFRMQDSDIVLRADVNATNVTSLGFSSVEIPAVYDNGNWHYNISLTLSDLKINGLYSVVGSHHYFYPIVGNGPFDMTLMDVYSSGTTTLMFNGTVYSLTKLELTPLLYGSATAEFFSLSISGTDSTSATYTQIVNLMTELLWFQVEEELRLQLSVSITEYLNNQLLVFLCPLALVKFTV</sequence>
<evidence type="ECO:0000313" key="2">
    <source>
        <dbReference type="EMBL" id="EFX70040.1"/>
    </source>
</evidence>
<evidence type="ECO:0000256" key="1">
    <source>
        <dbReference type="SAM" id="SignalP"/>
    </source>
</evidence>
<feature type="signal peptide" evidence="1">
    <location>
        <begin position="1"/>
        <end position="23"/>
    </location>
</feature>
<dbReference type="OrthoDB" id="6341305at2759"/>
<dbReference type="HOGENOM" id="CLU_1103723_0_0_1"/>
<feature type="chain" id="PRO_5003238068" evidence="1">
    <location>
        <begin position="24"/>
        <end position="252"/>
    </location>
</feature>
<dbReference type="AlphaFoldDB" id="E9HE02"/>
<reference evidence="2 3" key="1">
    <citation type="journal article" date="2011" name="Science">
        <title>The ecoresponsive genome of Daphnia pulex.</title>
        <authorList>
            <person name="Colbourne J.K."/>
            <person name="Pfrender M.E."/>
            <person name="Gilbert D."/>
            <person name="Thomas W.K."/>
            <person name="Tucker A."/>
            <person name="Oakley T.H."/>
            <person name="Tokishita S."/>
            <person name="Aerts A."/>
            <person name="Arnold G.J."/>
            <person name="Basu M.K."/>
            <person name="Bauer D.J."/>
            <person name="Caceres C.E."/>
            <person name="Carmel L."/>
            <person name="Casola C."/>
            <person name="Choi J.H."/>
            <person name="Detter J.C."/>
            <person name="Dong Q."/>
            <person name="Dusheyko S."/>
            <person name="Eads B.D."/>
            <person name="Frohlich T."/>
            <person name="Geiler-Samerotte K.A."/>
            <person name="Gerlach D."/>
            <person name="Hatcher P."/>
            <person name="Jogdeo S."/>
            <person name="Krijgsveld J."/>
            <person name="Kriventseva E.V."/>
            <person name="Kultz D."/>
            <person name="Laforsch C."/>
            <person name="Lindquist E."/>
            <person name="Lopez J."/>
            <person name="Manak J.R."/>
            <person name="Muller J."/>
            <person name="Pangilinan J."/>
            <person name="Patwardhan R.P."/>
            <person name="Pitluck S."/>
            <person name="Pritham E.J."/>
            <person name="Rechtsteiner A."/>
            <person name="Rho M."/>
            <person name="Rogozin I.B."/>
            <person name="Sakarya O."/>
            <person name="Salamov A."/>
            <person name="Schaack S."/>
            <person name="Shapiro H."/>
            <person name="Shiga Y."/>
            <person name="Skalitzky C."/>
            <person name="Smith Z."/>
            <person name="Souvorov A."/>
            <person name="Sung W."/>
            <person name="Tang Z."/>
            <person name="Tsuchiya D."/>
            <person name="Tu H."/>
            <person name="Vos H."/>
            <person name="Wang M."/>
            <person name="Wolf Y.I."/>
            <person name="Yamagata H."/>
            <person name="Yamada T."/>
            <person name="Ye Y."/>
            <person name="Shaw J.R."/>
            <person name="Andrews J."/>
            <person name="Crease T.J."/>
            <person name="Tang H."/>
            <person name="Lucas S.M."/>
            <person name="Robertson H.M."/>
            <person name="Bork P."/>
            <person name="Koonin E.V."/>
            <person name="Zdobnov E.M."/>
            <person name="Grigoriev I.V."/>
            <person name="Lynch M."/>
            <person name="Boore J.L."/>
        </authorList>
    </citation>
    <scope>NUCLEOTIDE SEQUENCE [LARGE SCALE GENOMIC DNA]</scope>
</reference>
<dbReference type="EMBL" id="GL732626">
    <property type="protein sequence ID" value="EFX70040.1"/>
    <property type="molecule type" value="Genomic_DNA"/>
</dbReference>
<accession>E9HE02</accession>
<dbReference type="KEGG" id="dpx:DAPPUDRAFT_113071"/>
<dbReference type="Pfam" id="PF06585">
    <property type="entry name" value="JHBP"/>
    <property type="match status" value="1"/>
</dbReference>
<dbReference type="InterPro" id="IPR038606">
    <property type="entry name" value="To_sf"/>
</dbReference>
<dbReference type="Gene3D" id="3.15.10.30">
    <property type="entry name" value="Haemolymph juvenile hormone binding protein"/>
    <property type="match status" value="1"/>
</dbReference>
<dbReference type="InterPro" id="IPR010562">
    <property type="entry name" value="Haemolymph_juvenile_hormone-bd"/>
</dbReference>